<dbReference type="PANTHER" id="PTHR36966:SF1">
    <property type="entry name" value="REP-ASSOCIATED TYROSINE TRANSPOSASE"/>
    <property type="match status" value="1"/>
</dbReference>
<name>A0A5C8PIZ1_9HYPH</name>
<reference evidence="2 3" key="1">
    <citation type="submission" date="2019-06" db="EMBL/GenBank/DDBJ databases">
        <title>New taxonomy in bacterial strain CC-CFT640, isolated from vineyard.</title>
        <authorList>
            <person name="Lin S.-Y."/>
            <person name="Tsai C.-F."/>
            <person name="Young C.-C."/>
        </authorList>
    </citation>
    <scope>NUCLEOTIDE SEQUENCE [LARGE SCALE GENOMIC DNA]</scope>
    <source>
        <strain evidence="2 3">CC-CFT640</strain>
    </source>
</reference>
<sequence>MSTVTHDQDNSRTDKGWYSRGYLPHFDGTGIVQTVVFRLHDSVPLHLRQQPTPREVERAFDAVLDSGFGACWLQDPQIADITERALLHFDGERCRLIAWCVTPNYVHAMLETLAGYSLPAVVHSWKSFTATVANRLLARTGPFWAREFFDRYVRDDRHFTAARNYIEDNPVKAGLATRPGDWRWSSARHRLRE</sequence>
<evidence type="ECO:0000259" key="1">
    <source>
        <dbReference type="SMART" id="SM01321"/>
    </source>
</evidence>
<dbReference type="GO" id="GO:0043565">
    <property type="term" value="F:sequence-specific DNA binding"/>
    <property type="evidence" value="ECO:0007669"/>
    <property type="project" value="TreeGrafter"/>
</dbReference>
<proteinExistence type="predicted"/>
<dbReference type="InterPro" id="IPR052715">
    <property type="entry name" value="RAYT_transposase"/>
</dbReference>
<comment type="caution">
    <text evidence="2">The sequence shown here is derived from an EMBL/GenBank/DDBJ whole genome shotgun (WGS) entry which is preliminary data.</text>
</comment>
<protein>
    <submittedName>
        <fullName evidence="2">Transposase</fullName>
    </submittedName>
</protein>
<dbReference type="AlphaFoldDB" id="A0A5C8PIZ1"/>
<dbReference type="Gene3D" id="3.30.70.1290">
    <property type="entry name" value="Transposase IS200-like"/>
    <property type="match status" value="1"/>
</dbReference>
<feature type="domain" description="Transposase IS200-like" evidence="1">
    <location>
        <begin position="28"/>
        <end position="169"/>
    </location>
</feature>
<dbReference type="InterPro" id="IPR036515">
    <property type="entry name" value="Transposase_17_sf"/>
</dbReference>
<keyword evidence="3" id="KW-1185">Reference proteome</keyword>
<dbReference type="SMART" id="SM01321">
    <property type="entry name" value="Y1_Tnp"/>
    <property type="match status" value="1"/>
</dbReference>
<dbReference type="SUPFAM" id="SSF143422">
    <property type="entry name" value="Transposase IS200-like"/>
    <property type="match status" value="1"/>
</dbReference>
<organism evidence="2 3">
    <name type="scientific">Vineibacter terrae</name>
    <dbReference type="NCBI Taxonomy" id="2586908"/>
    <lineage>
        <taxon>Bacteria</taxon>
        <taxon>Pseudomonadati</taxon>
        <taxon>Pseudomonadota</taxon>
        <taxon>Alphaproteobacteria</taxon>
        <taxon>Hyphomicrobiales</taxon>
        <taxon>Vineibacter</taxon>
    </lineage>
</organism>
<evidence type="ECO:0000313" key="3">
    <source>
        <dbReference type="Proteomes" id="UP000321638"/>
    </source>
</evidence>
<dbReference type="GO" id="GO:0004803">
    <property type="term" value="F:transposase activity"/>
    <property type="evidence" value="ECO:0007669"/>
    <property type="project" value="InterPro"/>
</dbReference>
<accession>A0A5C8PIZ1</accession>
<evidence type="ECO:0000313" key="2">
    <source>
        <dbReference type="EMBL" id="TXL73657.1"/>
    </source>
</evidence>
<dbReference type="EMBL" id="VDUZ01000023">
    <property type="protein sequence ID" value="TXL73657.1"/>
    <property type="molecule type" value="Genomic_DNA"/>
</dbReference>
<dbReference type="InterPro" id="IPR002686">
    <property type="entry name" value="Transposase_17"/>
</dbReference>
<dbReference type="GO" id="GO:0006313">
    <property type="term" value="P:DNA transposition"/>
    <property type="evidence" value="ECO:0007669"/>
    <property type="project" value="InterPro"/>
</dbReference>
<dbReference type="RefSeq" id="WP_147848700.1">
    <property type="nucleotide sequence ID" value="NZ_VDUZ01000023.1"/>
</dbReference>
<dbReference type="OrthoDB" id="9794403at2"/>
<gene>
    <name evidence="2" type="ORF">FHP25_19790</name>
</gene>
<dbReference type="Pfam" id="PF01797">
    <property type="entry name" value="Y1_Tnp"/>
    <property type="match status" value="1"/>
</dbReference>
<dbReference type="Proteomes" id="UP000321638">
    <property type="component" value="Unassembled WGS sequence"/>
</dbReference>
<dbReference type="PANTHER" id="PTHR36966">
    <property type="entry name" value="REP-ASSOCIATED TYROSINE TRANSPOSASE"/>
    <property type="match status" value="1"/>
</dbReference>